<feature type="region of interest" description="Disordered" evidence="1">
    <location>
        <begin position="461"/>
        <end position="495"/>
    </location>
</feature>
<evidence type="ECO:0000256" key="1">
    <source>
        <dbReference type="SAM" id="MobiDB-lite"/>
    </source>
</evidence>
<gene>
    <name evidence="2" type="ORF">MIND_01326200</name>
</gene>
<comment type="caution">
    <text evidence="2">The sequence shown here is derived from an EMBL/GenBank/DDBJ whole genome shotgun (WGS) entry which is preliminary data.</text>
</comment>
<dbReference type="Proteomes" id="UP000636479">
    <property type="component" value="Unassembled WGS sequence"/>
</dbReference>
<name>A0A8H6S260_9AGAR</name>
<dbReference type="GeneID" id="59352228"/>
<keyword evidence="3" id="KW-1185">Reference proteome</keyword>
<feature type="compositionally biased region" description="Basic and acidic residues" evidence="1">
    <location>
        <begin position="464"/>
        <end position="481"/>
    </location>
</feature>
<reference evidence="2" key="1">
    <citation type="submission" date="2020-05" db="EMBL/GenBank/DDBJ databases">
        <title>Mycena genomes resolve the evolution of fungal bioluminescence.</title>
        <authorList>
            <person name="Tsai I.J."/>
        </authorList>
    </citation>
    <scope>NUCLEOTIDE SEQUENCE</scope>
    <source>
        <strain evidence="2">171206Taipei</strain>
    </source>
</reference>
<dbReference type="RefSeq" id="XP_037214210.1">
    <property type="nucleotide sequence ID" value="XM_037369712.1"/>
</dbReference>
<accession>A0A8H6S260</accession>
<sequence length="550" mass="59490">MAAPSPTTNDLSSSAPTTVASLTANLSPEGIAKLQSAAAAELQARKLKKASTKAGIAAALDAGILGRIFTFVSHLHVATPEEPVEPEPTPQTLTYLPIDPPKGSKPKSTTHKEKTKAASAKPHRLLSLLLVNKHWNAAGTPLLYKHISLTGQTGTWVARKLRRTLESKKPLVQSILLDAELSMLANDEVEEGLEEETKDHVRIVRVCAESLKEVTVLGYTSPSISDGKLTPYAEALGRCHALTTLNISGGDSGLLTFAELLGLMSGWPLLERMVLKDVLREGNSSMVNPTGCKHLKMVKVIDTFTAEQQISFVQLAQAAPNMTVFWVEQRGKGVLPDDLFDALKLWAGTLEGLCVLTEANLKLETILPSLHALRQLDVTSMVLRPSADTLKAGSAKLTGPSSLSPATALPPANAVQQHLKPPGIHTLTYHHLPPPLLPILTESLSQTDVFPTLRCVVLKNGKSSKKDKDAKQQREKEDGWKGKSKSVYGVPTRDVDSEGPKIRSMIHQVRWHDIVATPPSLVLGFELGYASDAVQALKAVGRRRRIRVVF</sequence>
<dbReference type="EMBL" id="JACAZF010000014">
    <property type="protein sequence ID" value="KAF7290850.1"/>
    <property type="molecule type" value="Genomic_DNA"/>
</dbReference>
<evidence type="ECO:0000313" key="3">
    <source>
        <dbReference type="Proteomes" id="UP000636479"/>
    </source>
</evidence>
<dbReference type="AlphaFoldDB" id="A0A8H6S260"/>
<organism evidence="2 3">
    <name type="scientific">Mycena indigotica</name>
    <dbReference type="NCBI Taxonomy" id="2126181"/>
    <lineage>
        <taxon>Eukaryota</taxon>
        <taxon>Fungi</taxon>
        <taxon>Dikarya</taxon>
        <taxon>Basidiomycota</taxon>
        <taxon>Agaricomycotina</taxon>
        <taxon>Agaricomycetes</taxon>
        <taxon>Agaricomycetidae</taxon>
        <taxon>Agaricales</taxon>
        <taxon>Marasmiineae</taxon>
        <taxon>Mycenaceae</taxon>
        <taxon>Mycena</taxon>
    </lineage>
</organism>
<protein>
    <submittedName>
        <fullName evidence="2">Uncharacterized protein</fullName>
    </submittedName>
</protein>
<feature type="region of interest" description="Disordered" evidence="1">
    <location>
        <begin position="80"/>
        <end position="118"/>
    </location>
</feature>
<proteinExistence type="predicted"/>
<dbReference type="OrthoDB" id="3062575at2759"/>
<evidence type="ECO:0000313" key="2">
    <source>
        <dbReference type="EMBL" id="KAF7290850.1"/>
    </source>
</evidence>